<evidence type="ECO:0000256" key="3">
    <source>
        <dbReference type="ARBA" id="ARBA00022833"/>
    </source>
</evidence>
<dbReference type="PROSITE" id="PS00028">
    <property type="entry name" value="ZINC_FINGER_C2H2_1"/>
    <property type="match status" value="2"/>
</dbReference>
<dbReference type="CDD" id="cd12148">
    <property type="entry name" value="fungal_TF_MHR"/>
    <property type="match status" value="1"/>
</dbReference>
<dbReference type="PANTHER" id="PTHR47660">
    <property type="entry name" value="TRANSCRIPTION FACTOR WITH C2H2 AND ZN(2)-CYS(6) DNA BINDING DOMAIN (EUROFUNG)-RELATED-RELATED"/>
    <property type="match status" value="1"/>
</dbReference>
<evidence type="ECO:0000256" key="6">
    <source>
        <dbReference type="ARBA" id="ARBA00023242"/>
    </source>
</evidence>
<evidence type="ECO:0000256" key="1">
    <source>
        <dbReference type="ARBA" id="ARBA00022723"/>
    </source>
</evidence>
<evidence type="ECO:0000259" key="9">
    <source>
        <dbReference type="PROSITE" id="PS50048"/>
    </source>
</evidence>
<evidence type="ECO:0000256" key="7">
    <source>
        <dbReference type="PROSITE-ProRule" id="PRU00042"/>
    </source>
</evidence>
<dbReference type="Pfam" id="PF04082">
    <property type="entry name" value="Fungal_trans"/>
    <property type="match status" value="1"/>
</dbReference>
<dbReference type="Proteomes" id="UP000639643">
    <property type="component" value="Unassembled WGS sequence"/>
</dbReference>
<keyword evidence="2 7" id="KW-0863">Zinc-finger</keyword>
<comment type="caution">
    <text evidence="11">The sequence shown here is derived from an EMBL/GenBank/DDBJ whole genome shotgun (WGS) entry which is preliminary data.</text>
</comment>
<dbReference type="PROSITE" id="PS50048">
    <property type="entry name" value="ZN2_CY6_FUNGAL_2"/>
    <property type="match status" value="1"/>
</dbReference>
<reference evidence="11" key="1">
    <citation type="journal article" date="2020" name="Phytopathology">
        <title>Genome Sequence Resources of Colletotrichum truncatum, C. plurivorum, C. musicola, and C. sojae: Four Species Pathogenic to Soybean (Glycine max).</title>
        <authorList>
            <person name="Rogerio F."/>
            <person name="Boufleur T.R."/>
            <person name="Ciampi-Guillardi M."/>
            <person name="Sukno S.A."/>
            <person name="Thon M.R."/>
            <person name="Massola Junior N.S."/>
            <person name="Baroncelli R."/>
        </authorList>
    </citation>
    <scope>NUCLEOTIDE SEQUENCE</scope>
    <source>
        <strain evidence="11">LFN0074</strain>
    </source>
</reference>
<protein>
    <submittedName>
        <fullName evidence="11">Fungal transcription factor</fullName>
    </submittedName>
</protein>
<dbReference type="SUPFAM" id="SSF57667">
    <property type="entry name" value="beta-beta-alpha zinc fingers"/>
    <property type="match status" value="1"/>
</dbReference>
<evidence type="ECO:0000313" key="11">
    <source>
        <dbReference type="EMBL" id="KAF6816040.1"/>
    </source>
</evidence>
<feature type="domain" description="C2H2-type" evidence="10">
    <location>
        <begin position="38"/>
        <end position="65"/>
    </location>
</feature>
<evidence type="ECO:0000256" key="2">
    <source>
        <dbReference type="ARBA" id="ARBA00022771"/>
    </source>
</evidence>
<dbReference type="InterPro" id="IPR036864">
    <property type="entry name" value="Zn2-C6_fun-type_DNA-bd_sf"/>
</dbReference>
<dbReference type="GO" id="GO:0006351">
    <property type="term" value="P:DNA-templated transcription"/>
    <property type="evidence" value="ECO:0007669"/>
    <property type="project" value="InterPro"/>
</dbReference>
<feature type="region of interest" description="Disordered" evidence="8">
    <location>
        <begin position="117"/>
        <end position="143"/>
    </location>
</feature>
<dbReference type="CDD" id="cd00067">
    <property type="entry name" value="GAL4"/>
    <property type="match status" value="1"/>
</dbReference>
<keyword evidence="6" id="KW-0539">Nucleus</keyword>
<evidence type="ECO:0000256" key="4">
    <source>
        <dbReference type="ARBA" id="ARBA00023015"/>
    </source>
</evidence>
<dbReference type="AlphaFoldDB" id="A0A8H6JN34"/>
<feature type="domain" description="Zn(2)-C6 fungal-type" evidence="9">
    <location>
        <begin position="81"/>
        <end position="110"/>
    </location>
</feature>
<dbReference type="FunFam" id="3.30.160.60:FF:002343">
    <property type="entry name" value="Zinc finger protein 33A"/>
    <property type="match status" value="1"/>
</dbReference>
<dbReference type="InterPro" id="IPR013087">
    <property type="entry name" value="Znf_C2H2_type"/>
</dbReference>
<evidence type="ECO:0000256" key="5">
    <source>
        <dbReference type="ARBA" id="ARBA00023163"/>
    </source>
</evidence>
<dbReference type="Gene3D" id="3.30.160.60">
    <property type="entry name" value="Classic Zinc Finger"/>
    <property type="match status" value="2"/>
</dbReference>
<proteinExistence type="predicted"/>
<evidence type="ECO:0000313" key="12">
    <source>
        <dbReference type="Proteomes" id="UP000639643"/>
    </source>
</evidence>
<dbReference type="SMART" id="SM00355">
    <property type="entry name" value="ZnF_C2H2"/>
    <property type="match status" value="2"/>
</dbReference>
<evidence type="ECO:0000256" key="8">
    <source>
        <dbReference type="SAM" id="MobiDB-lite"/>
    </source>
</evidence>
<dbReference type="OrthoDB" id="1405595at2759"/>
<keyword evidence="5" id="KW-0804">Transcription</keyword>
<dbReference type="GO" id="GO:0003677">
    <property type="term" value="F:DNA binding"/>
    <property type="evidence" value="ECO:0007669"/>
    <property type="project" value="InterPro"/>
</dbReference>
<dbReference type="InterPro" id="IPR001138">
    <property type="entry name" value="Zn2Cys6_DnaBD"/>
</dbReference>
<dbReference type="PANTHER" id="PTHR47660:SF2">
    <property type="entry name" value="TRANSCRIPTION FACTOR WITH C2H2 AND ZN(2)-CYS(6) DNA BINDING DOMAIN (EUROFUNG)"/>
    <property type="match status" value="1"/>
</dbReference>
<organism evidence="11 12">
    <name type="scientific">Colletotrichum musicola</name>
    <dbReference type="NCBI Taxonomy" id="2175873"/>
    <lineage>
        <taxon>Eukaryota</taxon>
        <taxon>Fungi</taxon>
        <taxon>Dikarya</taxon>
        <taxon>Ascomycota</taxon>
        <taxon>Pezizomycotina</taxon>
        <taxon>Sordariomycetes</taxon>
        <taxon>Hypocreomycetidae</taxon>
        <taxon>Glomerellales</taxon>
        <taxon>Glomerellaceae</taxon>
        <taxon>Colletotrichum</taxon>
        <taxon>Colletotrichum orchidearum species complex</taxon>
    </lineage>
</organism>
<dbReference type="Pfam" id="PF00172">
    <property type="entry name" value="Zn_clus"/>
    <property type="match status" value="1"/>
</dbReference>
<dbReference type="InterPro" id="IPR007219">
    <property type="entry name" value="XnlR_reg_dom"/>
</dbReference>
<dbReference type="EMBL" id="WIGM01000684">
    <property type="protein sequence ID" value="KAF6816040.1"/>
    <property type="molecule type" value="Genomic_DNA"/>
</dbReference>
<keyword evidence="3" id="KW-0862">Zinc</keyword>
<accession>A0A8H6JN34</accession>
<dbReference type="GO" id="GO:0008270">
    <property type="term" value="F:zinc ion binding"/>
    <property type="evidence" value="ECO:0007669"/>
    <property type="project" value="UniProtKB-KW"/>
</dbReference>
<keyword evidence="12" id="KW-1185">Reference proteome</keyword>
<dbReference type="SUPFAM" id="SSF57701">
    <property type="entry name" value="Zn2/Cys6 DNA-binding domain"/>
    <property type="match status" value="1"/>
</dbReference>
<sequence>MATFVHDTDLICPDCGLEFRRLDHLKRHATLHNGRKPFACSACGRSFSRRDTLQRHIAVHQSSDPAVSPQAISATDRSEAACSHCRASKQKCDGNQPCSRCAKKGVECAYLPRRMRQVKKPHTRRDPQSSTTESEPRGLTEGDANVASFTSSHVSPGESASLCLFRPTPASTATPADMRQLWQELLSQAPLPSPLPLQGMDVTMNDLLNISHEQGSFLDLPPWSPTLVGGILARDTTWPAAPALPVSSPGEGILGIPSSSSQEQASTIIDMDVGIDAENYGHVPPLSLPKYDNIAHWAMVLIPGAVLPPIEPFNAFLQLYFEHFHDLMPILHRPTFDPNTASSTLVLAIAHVGRHFSKLSAAEASATALAELAGAAVAFHVANGLDKPDCQPWLAQATILCQIAAFFGDNKARIEKALAVRATVGHICRRIGCYHDIRDPPDPVMGAETDSKVSWEGWVHVEGLRRIAFASWLLDSQCCLMLGVTPTILTESLRSKLPCHESAWNASTPTMWRECMQSCNNHSRAGTLRSELERLYAGEPMPRETGSFARLLILFGTYRDSLFLKQAHESGLSLVLNTHGQAVSHDDLCKRPVWDLLDPERRGSTGGGMELMIFQSYHLIGLSQYFSVNELYSFSGFEVTPLEQRETTRRLASWCAQNGDGARKAAMHAGRLFSHCQAGPTLRGYQEPRVMLIATLALWAYSTLPLTPLLGPFGRCSPSTCTVTGSSSSDAITTCRIDRPSDDSQAAQDWVRSGCHTRCFIEGLGNLHGPNADARIVRRAIALLASLHEWRLGRAIARELKRLFEVFWIER</sequence>
<dbReference type="Gene3D" id="4.10.240.10">
    <property type="entry name" value="Zn(2)-C6 fungal-type DNA-binding domain"/>
    <property type="match status" value="1"/>
</dbReference>
<dbReference type="PROSITE" id="PS50157">
    <property type="entry name" value="ZINC_FINGER_C2H2_2"/>
    <property type="match status" value="2"/>
</dbReference>
<dbReference type="InterPro" id="IPR036236">
    <property type="entry name" value="Znf_C2H2_sf"/>
</dbReference>
<gene>
    <name evidence="11" type="ORF">CMUS01_12334</name>
</gene>
<evidence type="ECO:0000259" key="10">
    <source>
        <dbReference type="PROSITE" id="PS50157"/>
    </source>
</evidence>
<keyword evidence="1" id="KW-0479">Metal-binding</keyword>
<keyword evidence="4" id="KW-0805">Transcription regulation</keyword>
<feature type="domain" description="C2H2-type" evidence="10">
    <location>
        <begin position="10"/>
        <end position="37"/>
    </location>
</feature>
<name>A0A8H6JN34_9PEZI</name>
<dbReference type="SMART" id="SM00066">
    <property type="entry name" value="GAL4"/>
    <property type="match status" value="1"/>
</dbReference>
<dbReference type="Pfam" id="PF00096">
    <property type="entry name" value="zf-C2H2"/>
    <property type="match status" value="2"/>
</dbReference>
<dbReference type="PROSITE" id="PS00463">
    <property type="entry name" value="ZN2_CY6_FUNGAL_1"/>
    <property type="match status" value="1"/>
</dbReference>
<dbReference type="GO" id="GO:0000981">
    <property type="term" value="F:DNA-binding transcription factor activity, RNA polymerase II-specific"/>
    <property type="evidence" value="ECO:0007669"/>
    <property type="project" value="InterPro"/>
</dbReference>